<keyword evidence="1" id="KW-0963">Cytoplasm</keyword>
<feature type="domain" description="Response regulatory" evidence="4">
    <location>
        <begin position="1"/>
        <end position="116"/>
    </location>
</feature>
<keyword evidence="6" id="KW-1185">Reference proteome</keyword>
<keyword evidence="2" id="KW-0238">DNA-binding</keyword>
<dbReference type="RefSeq" id="WP_379188371.1">
    <property type="nucleotide sequence ID" value="NZ_JBHSOW010000041.1"/>
</dbReference>
<feature type="modified residue" description="4-aspartylphosphate" evidence="3">
    <location>
        <position position="51"/>
    </location>
</feature>
<dbReference type="SUPFAM" id="SSF52172">
    <property type="entry name" value="CheY-like"/>
    <property type="match status" value="1"/>
</dbReference>
<keyword evidence="3" id="KW-0597">Phosphoprotein</keyword>
<dbReference type="PROSITE" id="PS50110">
    <property type="entry name" value="RESPONSE_REGULATORY"/>
    <property type="match status" value="1"/>
</dbReference>
<reference evidence="6" key="1">
    <citation type="journal article" date="2019" name="Int. J. Syst. Evol. Microbiol.">
        <title>The Global Catalogue of Microorganisms (GCM) 10K type strain sequencing project: providing services to taxonomists for standard genome sequencing and annotation.</title>
        <authorList>
            <consortium name="The Broad Institute Genomics Platform"/>
            <consortium name="The Broad Institute Genome Sequencing Center for Infectious Disease"/>
            <person name="Wu L."/>
            <person name="Ma J."/>
        </authorList>
    </citation>
    <scope>NUCLEOTIDE SEQUENCE [LARGE SCALE GENOMIC DNA]</scope>
    <source>
        <strain evidence="6">CGMCC 1.3240</strain>
    </source>
</reference>
<proteinExistence type="predicted"/>
<evidence type="ECO:0000313" key="6">
    <source>
        <dbReference type="Proteomes" id="UP001596047"/>
    </source>
</evidence>
<dbReference type="Proteomes" id="UP001596047">
    <property type="component" value="Unassembled WGS sequence"/>
</dbReference>
<dbReference type="Gene3D" id="3.40.50.2300">
    <property type="match status" value="1"/>
</dbReference>
<dbReference type="InterPro" id="IPR011006">
    <property type="entry name" value="CheY-like_superfamily"/>
</dbReference>
<accession>A0ABW0VXN8</accession>
<dbReference type="PANTHER" id="PTHR42713:SF3">
    <property type="entry name" value="TRANSCRIPTIONAL REGULATORY PROTEIN HPTR"/>
    <property type="match status" value="1"/>
</dbReference>
<dbReference type="SMART" id="SM00448">
    <property type="entry name" value="REC"/>
    <property type="match status" value="1"/>
</dbReference>
<organism evidence="5 6">
    <name type="scientific">Paenibacillus solisilvae</name>
    <dbReference type="NCBI Taxonomy" id="2486751"/>
    <lineage>
        <taxon>Bacteria</taxon>
        <taxon>Bacillati</taxon>
        <taxon>Bacillota</taxon>
        <taxon>Bacilli</taxon>
        <taxon>Bacillales</taxon>
        <taxon>Paenibacillaceae</taxon>
        <taxon>Paenibacillus</taxon>
    </lineage>
</organism>
<name>A0ABW0VXN8_9BACL</name>
<dbReference type="InterPro" id="IPR001789">
    <property type="entry name" value="Sig_transdc_resp-reg_receiver"/>
</dbReference>
<evidence type="ECO:0000313" key="5">
    <source>
        <dbReference type="EMBL" id="MFC5649772.1"/>
    </source>
</evidence>
<gene>
    <name evidence="5" type="ORF">ACFPYJ_11690</name>
</gene>
<dbReference type="EMBL" id="JBHSOW010000041">
    <property type="protein sequence ID" value="MFC5649772.1"/>
    <property type="molecule type" value="Genomic_DNA"/>
</dbReference>
<dbReference type="Pfam" id="PF00072">
    <property type="entry name" value="Response_reg"/>
    <property type="match status" value="1"/>
</dbReference>
<dbReference type="CDD" id="cd17536">
    <property type="entry name" value="REC_YesN-like"/>
    <property type="match status" value="1"/>
</dbReference>
<evidence type="ECO:0000256" key="1">
    <source>
        <dbReference type="ARBA" id="ARBA00022490"/>
    </source>
</evidence>
<dbReference type="PANTHER" id="PTHR42713">
    <property type="entry name" value="HISTIDINE KINASE-RELATED"/>
    <property type="match status" value="1"/>
</dbReference>
<protein>
    <submittedName>
        <fullName evidence="5">Response regulator</fullName>
    </submittedName>
</protein>
<evidence type="ECO:0000259" key="4">
    <source>
        <dbReference type="PROSITE" id="PS50110"/>
    </source>
</evidence>
<dbReference type="InterPro" id="IPR051552">
    <property type="entry name" value="HptR"/>
</dbReference>
<comment type="caution">
    <text evidence="5">The sequence shown here is derived from an EMBL/GenBank/DDBJ whole genome shotgun (WGS) entry which is preliminary data.</text>
</comment>
<evidence type="ECO:0000256" key="3">
    <source>
        <dbReference type="PROSITE-ProRule" id="PRU00169"/>
    </source>
</evidence>
<sequence length="242" mass="27694">MLVDDEADVREGLLSEIDWEKHGFAVEGTAENGREAMELVDRLSPDVVLTDISMPFMDGLSLSDWIRREHPSVRIVLISGYDEFEYAQRAIKLDVDEYILKPFEAEQIIQVLLKVKERLDVEITGREDMEQLRKHYLTSLPVLRETFLISLLSRKLPISQIVEKARGYDLQLECRQYVVTAISLEQDPELSAALGSQTHSSHEPAARTGSLRASGDIDLQLYAVLNIAEEWVQEILQQQQWE</sequence>
<evidence type="ECO:0000256" key="2">
    <source>
        <dbReference type="ARBA" id="ARBA00023125"/>
    </source>
</evidence>